<feature type="domain" description="J" evidence="2">
    <location>
        <begin position="116"/>
        <end position="179"/>
    </location>
</feature>
<evidence type="ECO:0000313" key="4">
    <source>
        <dbReference type="Proteomes" id="UP000265515"/>
    </source>
</evidence>
<name>A0A388KU39_CHABU</name>
<sequence>MGTWRGEGDMEDVDEEKDEDSEDDEESSRWGRRRDGRKERRRASGRRRRHGRRGRGGHEEGKVTRRHGRFGSTRRRRTNRRRRRRRRKEKGGGDMEDEEGKEEQGEALKKHGSELDYYAILGIPSSSTLSDVRSAYRKLALKYHPDKSGAEKEAIFKYISTAYRILSDPLSRGRYDVAVASHAERHHSRSRCTDRTLFHCCGARLEEAEAKTHDTPTTRMRAHVEDMTTHVQVWRTTHPRPDVHRSLQLLTSGETEDVDKHESKIQFPTS</sequence>
<protein>
    <recommendedName>
        <fullName evidence="2">J domain-containing protein</fullName>
    </recommendedName>
</protein>
<dbReference type="GO" id="GO:0030544">
    <property type="term" value="F:Hsp70 protein binding"/>
    <property type="evidence" value="ECO:0007669"/>
    <property type="project" value="TreeGrafter"/>
</dbReference>
<dbReference type="SUPFAM" id="SSF46565">
    <property type="entry name" value="Chaperone J-domain"/>
    <property type="match status" value="1"/>
</dbReference>
<dbReference type="EMBL" id="BFEA01000185">
    <property type="protein sequence ID" value="GBG73522.1"/>
    <property type="molecule type" value="Genomic_DNA"/>
</dbReference>
<dbReference type="SMART" id="SM00271">
    <property type="entry name" value="DnaJ"/>
    <property type="match status" value="1"/>
</dbReference>
<dbReference type="PANTHER" id="PTHR43908:SF3">
    <property type="entry name" value="AT29763P-RELATED"/>
    <property type="match status" value="1"/>
</dbReference>
<dbReference type="OrthoDB" id="10250354at2759"/>
<dbReference type="Proteomes" id="UP000265515">
    <property type="component" value="Unassembled WGS sequence"/>
</dbReference>
<dbReference type="CDD" id="cd06257">
    <property type="entry name" value="DnaJ"/>
    <property type="match status" value="1"/>
</dbReference>
<evidence type="ECO:0000313" key="3">
    <source>
        <dbReference type="EMBL" id="GBG73522.1"/>
    </source>
</evidence>
<dbReference type="Pfam" id="PF00226">
    <property type="entry name" value="DnaJ"/>
    <property type="match status" value="1"/>
</dbReference>
<dbReference type="InterPro" id="IPR001623">
    <property type="entry name" value="DnaJ_domain"/>
</dbReference>
<dbReference type="InterPro" id="IPR051100">
    <property type="entry name" value="DnaJ_subfamily_B/C"/>
</dbReference>
<dbReference type="Gramene" id="GBG73522">
    <property type="protein sequence ID" value="GBG73522"/>
    <property type="gene ID" value="CBR_g16865"/>
</dbReference>
<dbReference type="GO" id="GO:0071218">
    <property type="term" value="P:cellular response to misfolded protein"/>
    <property type="evidence" value="ECO:0007669"/>
    <property type="project" value="TreeGrafter"/>
</dbReference>
<dbReference type="PANTHER" id="PTHR43908">
    <property type="entry name" value="AT29763P-RELATED"/>
    <property type="match status" value="1"/>
</dbReference>
<gene>
    <name evidence="3" type="ORF">CBR_g16865</name>
</gene>
<dbReference type="Gene3D" id="1.10.287.110">
    <property type="entry name" value="DnaJ domain"/>
    <property type="match status" value="1"/>
</dbReference>
<proteinExistence type="predicted"/>
<dbReference type="STRING" id="69332.A0A388KU39"/>
<keyword evidence="4" id="KW-1185">Reference proteome</keyword>
<feature type="compositionally biased region" description="Acidic residues" evidence="1">
    <location>
        <begin position="9"/>
        <end position="26"/>
    </location>
</feature>
<dbReference type="PROSITE" id="PS50076">
    <property type="entry name" value="DNAJ_2"/>
    <property type="match status" value="1"/>
</dbReference>
<evidence type="ECO:0000256" key="1">
    <source>
        <dbReference type="SAM" id="MobiDB-lite"/>
    </source>
</evidence>
<comment type="caution">
    <text evidence="3">The sequence shown here is derived from an EMBL/GenBank/DDBJ whole genome shotgun (WGS) entry which is preliminary data.</text>
</comment>
<dbReference type="PRINTS" id="PR00625">
    <property type="entry name" value="JDOMAIN"/>
</dbReference>
<dbReference type="AlphaFoldDB" id="A0A388KU39"/>
<feature type="compositionally biased region" description="Basic residues" evidence="1">
    <location>
        <begin position="64"/>
        <end position="89"/>
    </location>
</feature>
<organism evidence="3 4">
    <name type="scientific">Chara braunii</name>
    <name type="common">Braun's stonewort</name>
    <dbReference type="NCBI Taxonomy" id="69332"/>
    <lineage>
        <taxon>Eukaryota</taxon>
        <taxon>Viridiplantae</taxon>
        <taxon>Streptophyta</taxon>
        <taxon>Charophyceae</taxon>
        <taxon>Charales</taxon>
        <taxon>Characeae</taxon>
        <taxon>Chara</taxon>
    </lineage>
</organism>
<feature type="region of interest" description="Disordered" evidence="1">
    <location>
        <begin position="251"/>
        <end position="270"/>
    </location>
</feature>
<accession>A0A388KU39</accession>
<dbReference type="GO" id="GO:0005789">
    <property type="term" value="C:endoplasmic reticulum membrane"/>
    <property type="evidence" value="ECO:0007669"/>
    <property type="project" value="TreeGrafter"/>
</dbReference>
<feature type="region of interest" description="Disordered" evidence="1">
    <location>
        <begin position="1"/>
        <end position="108"/>
    </location>
</feature>
<feature type="compositionally biased region" description="Basic residues" evidence="1">
    <location>
        <begin position="30"/>
        <end position="55"/>
    </location>
</feature>
<dbReference type="InterPro" id="IPR036869">
    <property type="entry name" value="J_dom_sf"/>
</dbReference>
<evidence type="ECO:0000259" key="2">
    <source>
        <dbReference type="PROSITE" id="PS50076"/>
    </source>
</evidence>
<reference evidence="3 4" key="1">
    <citation type="journal article" date="2018" name="Cell">
        <title>The Chara Genome: Secondary Complexity and Implications for Plant Terrestrialization.</title>
        <authorList>
            <person name="Nishiyama T."/>
            <person name="Sakayama H."/>
            <person name="Vries J.D."/>
            <person name="Buschmann H."/>
            <person name="Saint-Marcoux D."/>
            <person name="Ullrich K.K."/>
            <person name="Haas F.B."/>
            <person name="Vanderstraeten L."/>
            <person name="Becker D."/>
            <person name="Lang D."/>
            <person name="Vosolsobe S."/>
            <person name="Rombauts S."/>
            <person name="Wilhelmsson P.K.I."/>
            <person name="Janitza P."/>
            <person name="Kern R."/>
            <person name="Heyl A."/>
            <person name="Rumpler F."/>
            <person name="Villalobos L.I.A.C."/>
            <person name="Clay J.M."/>
            <person name="Skokan R."/>
            <person name="Toyoda A."/>
            <person name="Suzuki Y."/>
            <person name="Kagoshima H."/>
            <person name="Schijlen E."/>
            <person name="Tajeshwar N."/>
            <person name="Catarino B."/>
            <person name="Hetherington A.J."/>
            <person name="Saltykova A."/>
            <person name="Bonnot C."/>
            <person name="Breuninger H."/>
            <person name="Symeonidi A."/>
            <person name="Radhakrishnan G.V."/>
            <person name="Van Nieuwerburgh F."/>
            <person name="Deforce D."/>
            <person name="Chang C."/>
            <person name="Karol K.G."/>
            <person name="Hedrich R."/>
            <person name="Ulvskov P."/>
            <person name="Glockner G."/>
            <person name="Delwiche C.F."/>
            <person name="Petrasek J."/>
            <person name="Van de Peer Y."/>
            <person name="Friml J."/>
            <person name="Beilby M."/>
            <person name="Dolan L."/>
            <person name="Kohara Y."/>
            <person name="Sugano S."/>
            <person name="Fujiyama A."/>
            <person name="Delaux P.-M."/>
            <person name="Quint M."/>
            <person name="TheiBen G."/>
            <person name="Hagemann M."/>
            <person name="Harholt J."/>
            <person name="Dunand C."/>
            <person name="Zachgo S."/>
            <person name="Langdale J."/>
            <person name="Maumus F."/>
            <person name="Straeten D.V.D."/>
            <person name="Gould S.B."/>
            <person name="Rensing S.A."/>
        </authorList>
    </citation>
    <scope>NUCLEOTIDE SEQUENCE [LARGE SCALE GENOMIC DNA]</scope>
    <source>
        <strain evidence="3 4">S276</strain>
    </source>
</reference>